<organism evidence="1">
    <name type="scientific">viral metagenome</name>
    <dbReference type="NCBI Taxonomy" id="1070528"/>
    <lineage>
        <taxon>unclassified sequences</taxon>
        <taxon>metagenomes</taxon>
        <taxon>organismal metagenomes</taxon>
    </lineage>
</organism>
<name>A0A2V0RCC9_9ZZZZ</name>
<reference evidence="1" key="1">
    <citation type="submission" date="2017-04" db="EMBL/GenBank/DDBJ databases">
        <title>Unveiling RNA virosphere associated with marine microorganisms.</title>
        <authorList>
            <person name="Urayama S."/>
            <person name="Takaki Y."/>
            <person name="Nishi S."/>
            <person name="Yoshida Y."/>
            <person name="Deguchi S."/>
            <person name="Takai K."/>
            <person name="Nunoura T."/>
        </authorList>
    </citation>
    <scope>NUCLEOTIDE SEQUENCE</scope>
</reference>
<evidence type="ECO:0000313" key="1">
    <source>
        <dbReference type="EMBL" id="GBH22864.1"/>
    </source>
</evidence>
<dbReference type="AlphaFoldDB" id="A0A2V0RCC9"/>
<comment type="caution">
    <text evidence="1">The sequence shown here is derived from an EMBL/GenBank/DDBJ whole genome shotgun (WGS) entry which is preliminary data.</text>
</comment>
<dbReference type="InterPro" id="IPR008686">
    <property type="entry name" value="RNA_pol_mitovir"/>
</dbReference>
<sequence>MKEYLSTAERIATQAKFKPWRFTKLDSEGVPEFLWDYLTLLQGTSSEKQIALTILSLGRLYECDVSTYDTSSVTKSPPISYNGDHRPGSYFNQCYIDSNQIDLDKFNLSWKFVLNSLFPSSERDERIAEVSALNSLHITGRNGPNGHSLGCAYRDMIALVTDKKFGGDVISRIHHLAELTDNIILLSHLEDFPEDETFQQVMDEEISSGKTANHSKLNLKQGEPWWKERIFASGDFFTQSSLSGIQSWMARLLIKNKWAFDGSFNQSAALLISKEWTRHTYPYSKDLTTATDLIPIDLLGELCVQLFGLEIGNAWLEVMRDRDFYDPINDDYLSYNTGNPMGFYTSWYLLHYFQIIMYLTIEKYLNLSSSLELELPRFVIVGDDSSTDNSEISRIYDIIMTQLLEIPQSTFKGYSPDKSEEEHSKVCEMCKRIFVNGKDISPISPRVILDGICDPSTFPNMHLHINERVEDYTIMTTSEKLVPISHHPLRSLKMLANPILCSESELEDLGAIRYNLPVLDEYVQFISTISSDTFYASFSERVIREVIYSKTTAYQWVARSTLIFLPPEFGGEALTGQLTYESQIEPQMALLEDVLGNLLVMLIDSDQAMFTQGYATTLLNADIPAQSKILWKGIKNLIVLDNLPSYMGFGRVDRDEKGKAFGKKFENLLTDALTQMQSTDVDPCLDSELTFRKLQFVLSLSVLLCSPETQEEKLKDLAMIDNISDIPLIQIE</sequence>
<dbReference type="EMBL" id="BDQE01000135">
    <property type="protein sequence ID" value="GBH22864.1"/>
    <property type="molecule type" value="Genomic_RNA"/>
</dbReference>
<proteinExistence type="predicted"/>
<protein>
    <submittedName>
        <fullName evidence="1">RdRp</fullName>
    </submittedName>
</protein>
<dbReference type="Pfam" id="PF05919">
    <property type="entry name" value="Mitovir_RNA_pol"/>
    <property type="match status" value="1"/>
</dbReference>
<accession>A0A2V0RCC9</accession>